<dbReference type="InterPro" id="IPR045004">
    <property type="entry name" value="ECH_dom"/>
</dbReference>
<dbReference type="KEGG" id="ptx:ABW99_08765"/>
<dbReference type="GO" id="GO:0003860">
    <property type="term" value="F:3-hydroxyisobutyryl-CoA hydrolase activity"/>
    <property type="evidence" value="ECO:0007669"/>
    <property type="project" value="InterPro"/>
</dbReference>
<evidence type="ECO:0000313" key="3">
    <source>
        <dbReference type="EMBL" id="AKJ68293.1"/>
    </source>
</evidence>
<dbReference type="GO" id="GO:0006574">
    <property type="term" value="P:L-valine catabolic process"/>
    <property type="evidence" value="ECO:0007669"/>
    <property type="project" value="TreeGrafter"/>
</dbReference>
<dbReference type="InterPro" id="IPR029045">
    <property type="entry name" value="ClpP/crotonase-like_dom_sf"/>
</dbReference>
<protein>
    <submittedName>
        <fullName evidence="3">3-hydroxyisobutyryl-CoA hydrolase</fullName>
    </submittedName>
</protein>
<dbReference type="STRING" id="445709.ABW99_08765"/>
<gene>
    <name evidence="3" type="ORF">ABW99_08765</name>
</gene>
<evidence type="ECO:0000259" key="2">
    <source>
        <dbReference type="Pfam" id="PF16113"/>
    </source>
</evidence>
<proteinExistence type="predicted"/>
<keyword evidence="1 3" id="KW-0378">Hydrolase</keyword>
<dbReference type="PATRIC" id="fig|445709.3.peg.1876"/>
<dbReference type="EMBL" id="CP011568">
    <property type="protein sequence ID" value="AKJ68293.1"/>
    <property type="molecule type" value="Genomic_DNA"/>
</dbReference>
<dbReference type="Proteomes" id="UP000036700">
    <property type="component" value="Chromosome"/>
</dbReference>
<dbReference type="Gene3D" id="3.90.226.10">
    <property type="entry name" value="2-enoyl-CoA Hydratase, Chain A, domain 1"/>
    <property type="match status" value="1"/>
</dbReference>
<dbReference type="CDD" id="cd06558">
    <property type="entry name" value="crotonase-like"/>
    <property type="match status" value="1"/>
</dbReference>
<sequence>MSEFIETRIVNHVGLITLNRPKALNALSPDMIRALMAALAQWAEDPEVYAVFVRGAGEKGFCAGGDIRYFYETAQRERAALLPYFVDEYALDYLIATYPKPYIALLDGIVMGGGMGISQGAALRIVTETTRMAMPETQIGLFPDVGGGYFLARVPGRIGDYLGTTGVAIGAADALYAGLADIYLPRNMTADLLSLLETEPWRDGNAVVARVRAMADGHVAPPPRDMALKDLRDAIDMHFSCESVSAILASLSREARCEFSEWAQHVEAQLRKRSPLMVCVTLEQIRRARSKSLSLADELRVELSMMKRVFDGHDGLEGIRALAIDKDHAPRWLPASLDQVDAMQVERFFESEWPAQAHPLAQLGV</sequence>
<organism evidence="3 4">
    <name type="scientific">Pandoraea thiooxydans</name>
    <dbReference type="NCBI Taxonomy" id="445709"/>
    <lineage>
        <taxon>Bacteria</taxon>
        <taxon>Pseudomonadati</taxon>
        <taxon>Pseudomonadota</taxon>
        <taxon>Betaproteobacteria</taxon>
        <taxon>Burkholderiales</taxon>
        <taxon>Burkholderiaceae</taxon>
        <taxon>Pandoraea</taxon>
    </lineage>
</organism>
<dbReference type="PANTHER" id="PTHR43176:SF6">
    <property type="entry name" value="3-HYDROXYISOBUTYRYL-COA HYDROLASE"/>
    <property type="match status" value="1"/>
</dbReference>
<evidence type="ECO:0000313" key="4">
    <source>
        <dbReference type="Proteomes" id="UP000036700"/>
    </source>
</evidence>
<dbReference type="NCBIfam" id="NF004127">
    <property type="entry name" value="PRK05617.1"/>
    <property type="match status" value="1"/>
</dbReference>
<dbReference type="SUPFAM" id="SSF52096">
    <property type="entry name" value="ClpP/crotonase"/>
    <property type="match status" value="1"/>
</dbReference>
<name>A0A0G3EMI1_9BURK</name>
<feature type="domain" description="Enoyl-CoA hydratase/isomerase" evidence="2">
    <location>
        <begin position="13"/>
        <end position="349"/>
    </location>
</feature>
<dbReference type="PANTHER" id="PTHR43176">
    <property type="entry name" value="3-HYDROXYISOBUTYRYL-COA HYDROLASE-RELATED"/>
    <property type="match status" value="1"/>
</dbReference>
<reference evidence="4" key="1">
    <citation type="submission" date="2015-06" db="EMBL/GenBank/DDBJ databases">
        <authorList>
            <person name="Lim Y.L."/>
            <person name="Ee R."/>
            <person name="Yong D."/>
            <person name="How K.Y."/>
            <person name="Yin W.F."/>
            <person name="Chan K.G."/>
        </authorList>
    </citation>
    <scope>NUCLEOTIDE SEQUENCE [LARGE SCALE GENOMIC DNA]</scope>
    <source>
        <strain evidence="4">DSM 25325</strain>
    </source>
</reference>
<keyword evidence="4" id="KW-1185">Reference proteome</keyword>
<evidence type="ECO:0000256" key="1">
    <source>
        <dbReference type="ARBA" id="ARBA00022801"/>
    </source>
</evidence>
<dbReference type="InterPro" id="IPR032259">
    <property type="entry name" value="HIBYL-CoA-H"/>
</dbReference>
<dbReference type="OrthoDB" id="9790967at2"/>
<accession>A0A0G3EMI1</accession>
<dbReference type="RefSeq" id="WP_047214113.1">
    <property type="nucleotide sequence ID" value="NZ_CP011568.3"/>
</dbReference>
<dbReference type="Pfam" id="PF16113">
    <property type="entry name" value="ECH_2"/>
    <property type="match status" value="1"/>
</dbReference>
<dbReference type="AlphaFoldDB" id="A0A0G3EMI1"/>